<dbReference type="OrthoDB" id="6616165at2759"/>
<evidence type="ECO:0000313" key="3">
    <source>
        <dbReference type="EMBL" id="CAG4953071.1"/>
    </source>
</evidence>
<evidence type="ECO:0000313" key="4">
    <source>
        <dbReference type="Proteomes" id="UP000691718"/>
    </source>
</evidence>
<dbReference type="SMART" id="SM00595">
    <property type="entry name" value="MADF"/>
    <property type="match status" value="1"/>
</dbReference>
<feature type="region of interest" description="Disordered" evidence="1">
    <location>
        <begin position="298"/>
        <end position="317"/>
    </location>
</feature>
<keyword evidence="4" id="KW-1185">Reference proteome</keyword>
<feature type="compositionally biased region" description="Polar residues" evidence="1">
    <location>
        <begin position="307"/>
        <end position="317"/>
    </location>
</feature>
<evidence type="ECO:0000259" key="2">
    <source>
        <dbReference type="PROSITE" id="PS51029"/>
    </source>
</evidence>
<dbReference type="GO" id="GO:0005634">
    <property type="term" value="C:nucleus"/>
    <property type="evidence" value="ECO:0007669"/>
    <property type="project" value="TreeGrafter"/>
</dbReference>
<protein>
    <submittedName>
        <fullName evidence="3">(apollo) hypothetical protein</fullName>
    </submittedName>
</protein>
<comment type="caution">
    <text evidence="3">The sequence shown here is derived from an EMBL/GenBank/DDBJ whole genome shotgun (WGS) entry which is preliminary data.</text>
</comment>
<dbReference type="EMBL" id="CAJQZP010000287">
    <property type="protein sequence ID" value="CAG4953071.1"/>
    <property type="molecule type" value="Genomic_DNA"/>
</dbReference>
<reference evidence="3" key="1">
    <citation type="submission" date="2021-04" db="EMBL/GenBank/DDBJ databases">
        <authorList>
            <person name="Tunstrom K."/>
        </authorList>
    </citation>
    <scope>NUCLEOTIDE SEQUENCE</scope>
</reference>
<gene>
    <name evidence="3" type="ORF">PAPOLLO_LOCUS4783</name>
</gene>
<dbReference type="AlphaFoldDB" id="A0A8S3WD69"/>
<organism evidence="3 4">
    <name type="scientific">Parnassius apollo</name>
    <name type="common">Apollo butterfly</name>
    <name type="synonym">Papilio apollo</name>
    <dbReference type="NCBI Taxonomy" id="110799"/>
    <lineage>
        <taxon>Eukaryota</taxon>
        <taxon>Metazoa</taxon>
        <taxon>Ecdysozoa</taxon>
        <taxon>Arthropoda</taxon>
        <taxon>Hexapoda</taxon>
        <taxon>Insecta</taxon>
        <taxon>Pterygota</taxon>
        <taxon>Neoptera</taxon>
        <taxon>Endopterygota</taxon>
        <taxon>Lepidoptera</taxon>
        <taxon>Glossata</taxon>
        <taxon>Ditrysia</taxon>
        <taxon>Papilionoidea</taxon>
        <taxon>Papilionidae</taxon>
        <taxon>Parnassiinae</taxon>
        <taxon>Parnassini</taxon>
        <taxon>Parnassius</taxon>
        <taxon>Parnassius</taxon>
    </lineage>
</organism>
<feature type="domain" description="MADF" evidence="2">
    <location>
        <begin position="12"/>
        <end position="114"/>
    </location>
</feature>
<dbReference type="Pfam" id="PF10545">
    <property type="entry name" value="MADF_DNA_bdg"/>
    <property type="match status" value="1"/>
</dbReference>
<sequence>MAKVFENIDDELFINEIKENECIWNYSSELNSDKIKKDGAWRALCEKFDPDFNDKSVKEKNDIAKALQKKWKVLRDGFRRYVNKTKKIKGGSGAIKLRQYVYYHQLSFLLPLTEEKAGTADSLENESTEDAVTEEKIPQRGRKRTSTSKEDNLITQLAINLNKKYNETTFDDKTDDDKLFLMALHGDFKKNSDDYKLDAKTDILKVIKKYEVLSSDVDLYSNQTSLRSQFNYHQPSYSQFSHQSSSSYYDDFSSGYSTGPPQASTSRPLQTDITIGYSTGVPQACTSRPVQTTRLEETDVLSPADTEASQSSIHSIF</sequence>
<dbReference type="Proteomes" id="UP000691718">
    <property type="component" value="Unassembled WGS sequence"/>
</dbReference>
<dbReference type="PANTHER" id="PTHR12243:SF69">
    <property type="entry name" value="SI:CH73-59F11.3"/>
    <property type="match status" value="1"/>
</dbReference>
<name>A0A8S3WD69_PARAO</name>
<dbReference type="GO" id="GO:0006357">
    <property type="term" value="P:regulation of transcription by RNA polymerase II"/>
    <property type="evidence" value="ECO:0007669"/>
    <property type="project" value="TreeGrafter"/>
</dbReference>
<feature type="region of interest" description="Disordered" evidence="1">
    <location>
        <begin position="119"/>
        <end position="149"/>
    </location>
</feature>
<dbReference type="InterPro" id="IPR039353">
    <property type="entry name" value="TF_Adf1"/>
</dbReference>
<dbReference type="InterPro" id="IPR006578">
    <property type="entry name" value="MADF-dom"/>
</dbReference>
<proteinExistence type="predicted"/>
<feature type="compositionally biased region" description="Acidic residues" evidence="1">
    <location>
        <begin position="123"/>
        <end position="132"/>
    </location>
</feature>
<dbReference type="GO" id="GO:0005667">
    <property type="term" value="C:transcription regulator complex"/>
    <property type="evidence" value="ECO:0007669"/>
    <property type="project" value="TreeGrafter"/>
</dbReference>
<dbReference type="PROSITE" id="PS51029">
    <property type="entry name" value="MADF"/>
    <property type="match status" value="1"/>
</dbReference>
<dbReference type="PANTHER" id="PTHR12243">
    <property type="entry name" value="MADF DOMAIN TRANSCRIPTION FACTOR"/>
    <property type="match status" value="1"/>
</dbReference>
<accession>A0A8S3WD69</accession>
<evidence type="ECO:0000256" key="1">
    <source>
        <dbReference type="SAM" id="MobiDB-lite"/>
    </source>
</evidence>